<name>A0A4Q7IV79_WEIPA</name>
<dbReference type="EMBL" id="JAANXN010000006">
    <property type="protein sequence ID" value="MDF8371129.1"/>
    <property type="molecule type" value="Genomic_DNA"/>
</dbReference>
<reference evidence="2 3" key="1">
    <citation type="submission" date="2020-03" db="EMBL/GenBank/DDBJ databases">
        <title>Comparative genomics of Weissella paramesenteroides.</title>
        <authorList>
            <person name="Kant R."/>
            <person name="Takala T."/>
            <person name="Saris P."/>
        </authorList>
    </citation>
    <scope>NUCLEOTIDE SEQUENCE [LARGE SCALE GENOMIC DNA]</scope>
    <source>
        <strain evidence="2 3">SJ27-4</strain>
    </source>
</reference>
<comment type="caution">
    <text evidence="2">The sequence shown here is derived from an EMBL/GenBank/DDBJ whole genome shotgun (WGS) entry which is preliminary data.</text>
</comment>
<evidence type="ECO:0000259" key="1">
    <source>
        <dbReference type="Pfam" id="PF24710"/>
    </source>
</evidence>
<gene>
    <name evidence="2" type="ORF">G9403_05575</name>
</gene>
<proteinExistence type="predicted"/>
<organism evidence="2 3">
    <name type="scientific">Weissella paramesenteroides</name>
    <name type="common">Leuconostoc paramesenteroides</name>
    <dbReference type="NCBI Taxonomy" id="1249"/>
    <lineage>
        <taxon>Bacteria</taxon>
        <taxon>Bacillati</taxon>
        <taxon>Bacillota</taxon>
        <taxon>Bacilli</taxon>
        <taxon>Lactobacillales</taxon>
        <taxon>Lactobacillaceae</taxon>
        <taxon>Weissella</taxon>
    </lineage>
</organism>
<feature type="domain" description="DUF7671" evidence="1">
    <location>
        <begin position="3"/>
        <end position="94"/>
    </location>
</feature>
<dbReference type="Proteomes" id="UP001215461">
    <property type="component" value="Unassembled WGS sequence"/>
</dbReference>
<sequence>MASKYPTAELIGVVMVQNNSGQYEPKESQLDANAFHSWRIGKHTKGKLGAPGQLFLTENNLIVMLVAIEPLAFKNRHDITPMARFLTTLVPDQVKMQVLTSYQHEKKSVN</sequence>
<dbReference type="AlphaFoldDB" id="A0A4Q7IV79"/>
<dbReference type="RefSeq" id="WP_131473908.1">
    <property type="nucleotide sequence ID" value="NZ_CAXLJE010000004.1"/>
</dbReference>
<dbReference type="Pfam" id="PF24710">
    <property type="entry name" value="DUF7671"/>
    <property type="match status" value="1"/>
</dbReference>
<dbReference type="InterPro" id="IPR056088">
    <property type="entry name" value="DUF7671"/>
</dbReference>
<accession>A0A4Q7IV79</accession>
<protein>
    <recommendedName>
        <fullName evidence="1">DUF7671 domain-containing protein</fullName>
    </recommendedName>
</protein>
<evidence type="ECO:0000313" key="2">
    <source>
        <dbReference type="EMBL" id="MDF8371129.1"/>
    </source>
</evidence>
<evidence type="ECO:0000313" key="3">
    <source>
        <dbReference type="Proteomes" id="UP001215461"/>
    </source>
</evidence>